<proteinExistence type="predicted"/>
<dbReference type="AlphaFoldDB" id="A0AAV9XRL1"/>
<accession>A0AAV9XRL1</accession>
<keyword evidence="1" id="KW-0732">Signal</keyword>
<protein>
    <submittedName>
        <fullName evidence="2">Uncharacterized protein</fullName>
    </submittedName>
</protein>
<dbReference type="Proteomes" id="UP001365542">
    <property type="component" value="Unassembled WGS sequence"/>
</dbReference>
<keyword evidence="3" id="KW-1185">Reference proteome</keyword>
<comment type="caution">
    <text evidence="2">The sequence shown here is derived from an EMBL/GenBank/DDBJ whole genome shotgun (WGS) entry which is preliminary data.</text>
</comment>
<evidence type="ECO:0000256" key="1">
    <source>
        <dbReference type="SAM" id="SignalP"/>
    </source>
</evidence>
<name>A0AAV9XRL1_9PEZI</name>
<evidence type="ECO:0000313" key="2">
    <source>
        <dbReference type="EMBL" id="KAK6543854.1"/>
    </source>
</evidence>
<feature type="chain" id="PRO_5043900476" evidence="1">
    <location>
        <begin position="20"/>
        <end position="209"/>
    </location>
</feature>
<gene>
    <name evidence="2" type="ORF">TWF694_000581</name>
</gene>
<dbReference type="EMBL" id="JAVHJO010000001">
    <property type="protein sequence ID" value="KAK6543854.1"/>
    <property type="molecule type" value="Genomic_DNA"/>
</dbReference>
<organism evidence="2 3">
    <name type="scientific">Orbilia ellipsospora</name>
    <dbReference type="NCBI Taxonomy" id="2528407"/>
    <lineage>
        <taxon>Eukaryota</taxon>
        <taxon>Fungi</taxon>
        <taxon>Dikarya</taxon>
        <taxon>Ascomycota</taxon>
        <taxon>Pezizomycotina</taxon>
        <taxon>Orbiliomycetes</taxon>
        <taxon>Orbiliales</taxon>
        <taxon>Orbiliaceae</taxon>
        <taxon>Orbilia</taxon>
    </lineage>
</organism>
<reference evidence="2 3" key="1">
    <citation type="submission" date="2019-10" db="EMBL/GenBank/DDBJ databases">
        <authorList>
            <person name="Palmer J.M."/>
        </authorList>
    </citation>
    <scope>NUCLEOTIDE SEQUENCE [LARGE SCALE GENOMIC DNA]</scope>
    <source>
        <strain evidence="2 3">TWF694</strain>
    </source>
</reference>
<feature type="signal peptide" evidence="1">
    <location>
        <begin position="1"/>
        <end position="19"/>
    </location>
</feature>
<sequence>MAFLKFALVSTLLLGSTLAAGLAPRAPCETCTVLNHPLCPGGKVPATICGPCGSPIPTVVPCPLITSSPTPTPTTTKDCTTCTTLTTPLCPGGTAPATVCGPCGYPIPTVVPCPCATCTTLKTPLCPGGLAPTTLCTLCGMTINTRVPCPMTPTTTVKVVTTTKKACTTCTTFATPLCNGLGPSSLCGPCGTPIIPIINCPLIPASTTA</sequence>
<evidence type="ECO:0000313" key="3">
    <source>
        <dbReference type="Proteomes" id="UP001365542"/>
    </source>
</evidence>